<keyword evidence="2" id="KW-0503">Monooxygenase</keyword>
<evidence type="ECO:0000313" key="5">
    <source>
        <dbReference type="EMBL" id="KAK3315161.1"/>
    </source>
</evidence>
<dbReference type="EMBL" id="JAUEDM010000006">
    <property type="protein sequence ID" value="KAK3315161.1"/>
    <property type="molecule type" value="Genomic_DNA"/>
</dbReference>
<proteinExistence type="inferred from homology"/>
<evidence type="ECO:0000256" key="1">
    <source>
        <dbReference type="ARBA" id="ARBA00023002"/>
    </source>
</evidence>
<name>A0AAE0HYK3_9PEZI</name>
<dbReference type="GO" id="GO:0004497">
    <property type="term" value="F:monooxygenase activity"/>
    <property type="evidence" value="ECO:0007669"/>
    <property type="project" value="UniProtKB-KW"/>
</dbReference>
<organism evidence="5 6">
    <name type="scientific">Apodospora peruviana</name>
    <dbReference type="NCBI Taxonomy" id="516989"/>
    <lineage>
        <taxon>Eukaryota</taxon>
        <taxon>Fungi</taxon>
        <taxon>Dikarya</taxon>
        <taxon>Ascomycota</taxon>
        <taxon>Pezizomycotina</taxon>
        <taxon>Sordariomycetes</taxon>
        <taxon>Sordariomycetidae</taxon>
        <taxon>Sordariales</taxon>
        <taxon>Lasiosphaeriaceae</taxon>
        <taxon>Apodospora</taxon>
    </lineage>
</organism>
<evidence type="ECO:0000313" key="6">
    <source>
        <dbReference type="Proteomes" id="UP001283341"/>
    </source>
</evidence>
<dbReference type="InterPro" id="IPR036291">
    <property type="entry name" value="NAD(P)-bd_dom_sf"/>
</dbReference>
<evidence type="ECO:0000256" key="2">
    <source>
        <dbReference type="ARBA" id="ARBA00023033"/>
    </source>
</evidence>
<evidence type="ECO:0000256" key="3">
    <source>
        <dbReference type="ARBA" id="ARBA00038376"/>
    </source>
</evidence>
<reference evidence="5" key="2">
    <citation type="submission" date="2023-06" db="EMBL/GenBank/DDBJ databases">
        <authorList>
            <consortium name="Lawrence Berkeley National Laboratory"/>
            <person name="Haridas S."/>
            <person name="Hensen N."/>
            <person name="Bonometti L."/>
            <person name="Westerberg I."/>
            <person name="Brannstrom I.O."/>
            <person name="Guillou S."/>
            <person name="Cros-Aarteil S."/>
            <person name="Calhoun S."/>
            <person name="Kuo A."/>
            <person name="Mondo S."/>
            <person name="Pangilinan J."/>
            <person name="Riley R."/>
            <person name="Labutti K."/>
            <person name="Andreopoulos B."/>
            <person name="Lipzen A."/>
            <person name="Chen C."/>
            <person name="Yanf M."/>
            <person name="Daum C."/>
            <person name="Ng V."/>
            <person name="Clum A."/>
            <person name="Steindorff A."/>
            <person name="Ohm R."/>
            <person name="Martin F."/>
            <person name="Silar P."/>
            <person name="Natvig D."/>
            <person name="Lalanne C."/>
            <person name="Gautier V."/>
            <person name="Ament-Velasquez S.L."/>
            <person name="Kruys A."/>
            <person name="Hutchinson M.I."/>
            <person name="Powell A.J."/>
            <person name="Barry K."/>
            <person name="Miller A.N."/>
            <person name="Grigoriev I.V."/>
            <person name="Debuchy R."/>
            <person name="Gladieux P."/>
            <person name="Thoren M.H."/>
            <person name="Johannesson H."/>
        </authorList>
    </citation>
    <scope>NUCLEOTIDE SEQUENCE</scope>
    <source>
        <strain evidence="5">CBS 118394</strain>
    </source>
</reference>
<protein>
    <recommendedName>
        <fullName evidence="4">NAD(P)-binding domain-containing protein</fullName>
    </recommendedName>
</protein>
<dbReference type="PANTHER" id="PTHR15020:SF37">
    <property type="entry name" value="OXIDOREDUCTASE MDPK"/>
    <property type="match status" value="1"/>
</dbReference>
<comment type="caution">
    <text evidence="5">The sequence shown here is derived from an EMBL/GenBank/DDBJ whole genome shotgun (WGS) entry which is preliminary data.</text>
</comment>
<comment type="similarity">
    <text evidence="3">Belongs to the avfA family.</text>
</comment>
<dbReference type="PANTHER" id="PTHR15020">
    <property type="entry name" value="FLAVIN REDUCTASE-RELATED"/>
    <property type="match status" value="1"/>
</dbReference>
<gene>
    <name evidence="5" type="ORF">B0H66DRAFT_564664</name>
</gene>
<dbReference type="Gene3D" id="3.40.50.720">
    <property type="entry name" value="NAD(P)-binding Rossmann-like Domain"/>
    <property type="match status" value="1"/>
</dbReference>
<keyword evidence="1" id="KW-0560">Oxidoreductase</keyword>
<evidence type="ECO:0000259" key="4">
    <source>
        <dbReference type="Pfam" id="PF13460"/>
    </source>
</evidence>
<dbReference type="Proteomes" id="UP001283341">
    <property type="component" value="Unassembled WGS sequence"/>
</dbReference>
<dbReference type="SUPFAM" id="SSF51735">
    <property type="entry name" value="NAD(P)-binding Rossmann-fold domains"/>
    <property type="match status" value="1"/>
</dbReference>
<keyword evidence="6" id="KW-1185">Reference proteome</keyword>
<reference evidence="5" key="1">
    <citation type="journal article" date="2023" name="Mol. Phylogenet. Evol.">
        <title>Genome-scale phylogeny and comparative genomics of the fungal order Sordariales.</title>
        <authorList>
            <person name="Hensen N."/>
            <person name="Bonometti L."/>
            <person name="Westerberg I."/>
            <person name="Brannstrom I.O."/>
            <person name="Guillou S."/>
            <person name="Cros-Aarteil S."/>
            <person name="Calhoun S."/>
            <person name="Haridas S."/>
            <person name="Kuo A."/>
            <person name="Mondo S."/>
            <person name="Pangilinan J."/>
            <person name="Riley R."/>
            <person name="LaButti K."/>
            <person name="Andreopoulos B."/>
            <person name="Lipzen A."/>
            <person name="Chen C."/>
            <person name="Yan M."/>
            <person name="Daum C."/>
            <person name="Ng V."/>
            <person name="Clum A."/>
            <person name="Steindorff A."/>
            <person name="Ohm R.A."/>
            <person name="Martin F."/>
            <person name="Silar P."/>
            <person name="Natvig D.O."/>
            <person name="Lalanne C."/>
            <person name="Gautier V."/>
            <person name="Ament-Velasquez S.L."/>
            <person name="Kruys A."/>
            <person name="Hutchinson M.I."/>
            <person name="Powell A.J."/>
            <person name="Barry K."/>
            <person name="Miller A.N."/>
            <person name="Grigoriev I.V."/>
            <person name="Debuchy R."/>
            <person name="Gladieux P."/>
            <person name="Hiltunen Thoren M."/>
            <person name="Johannesson H."/>
        </authorList>
    </citation>
    <scope>NUCLEOTIDE SEQUENCE</scope>
    <source>
        <strain evidence="5">CBS 118394</strain>
    </source>
</reference>
<dbReference type="InterPro" id="IPR016040">
    <property type="entry name" value="NAD(P)-bd_dom"/>
</dbReference>
<dbReference type="Pfam" id="PF13460">
    <property type="entry name" value="NAD_binding_10"/>
    <property type="match status" value="1"/>
</dbReference>
<feature type="domain" description="NAD(P)-binding" evidence="4">
    <location>
        <begin position="12"/>
        <end position="216"/>
    </location>
</feature>
<sequence length="268" mass="29186">MGGNMATYAVLGATGSCGSALVDMLLRVPDARIHAYCRDRAKLARLFPGILTDKRVDVFEGRVDDVSLLAACVRGCRAVFLAISTNVNVPGCTMAQTAAATVLAALRRPDEGEAASHRLVPRLVLLSSASLDDRLSRNDPRPLHWILMRAASHVYRDLRAAEHLLRAQSTWITTVFMKPAGLSVDRARGHVLSLDEADGPLSYLDLAAAMIEAADDVEGRYDERNVGVTNAPGTGKARFPAGGPFRLLANVLIHYFPSSYYFLRYLIY</sequence>
<accession>A0AAE0HYK3</accession>
<dbReference type="AlphaFoldDB" id="A0AAE0HYK3"/>